<reference evidence="4" key="1">
    <citation type="submission" date="2025-08" db="UniProtKB">
        <authorList>
            <consortium name="RefSeq"/>
        </authorList>
    </citation>
    <scope>IDENTIFICATION</scope>
    <source>
        <strain evidence="4">J_2021</strain>
        <tissue evidence="4">Erythrocytes</tissue>
    </source>
</reference>
<keyword evidence="3" id="KW-1185">Reference proteome</keyword>
<name>A0A8J0TY64_XENLA</name>
<dbReference type="Proteomes" id="UP000186698">
    <property type="component" value="Chromosome 9_10L"/>
</dbReference>
<feature type="coiled-coil region" evidence="1">
    <location>
        <begin position="15"/>
        <end position="42"/>
    </location>
</feature>
<feature type="region of interest" description="Disordered" evidence="2">
    <location>
        <begin position="204"/>
        <end position="223"/>
    </location>
</feature>
<organism evidence="3 4">
    <name type="scientific">Xenopus laevis</name>
    <name type="common">African clawed frog</name>
    <dbReference type="NCBI Taxonomy" id="8355"/>
    <lineage>
        <taxon>Eukaryota</taxon>
        <taxon>Metazoa</taxon>
        <taxon>Chordata</taxon>
        <taxon>Craniata</taxon>
        <taxon>Vertebrata</taxon>
        <taxon>Euteleostomi</taxon>
        <taxon>Amphibia</taxon>
        <taxon>Batrachia</taxon>
        <taxon>Anura</taxon>
        <taxon>Pipoidea</taxon>
        <taxon>Pipidae</taxon>
        <taxon>Xenopodinae</taxon>
        <taxon>Xenopus</taxon>
        <taxon>Xenopus</taxon>
    </lineage>
</organism>
<proteinExistence type="predicted"/>
<evidence type="ECO:0000256" key="2">
    <source>
        <dbReference type="SAM" id="MobiDB-lite"/>
    </source>
</evidence>
<dbReference type="CTD" id="108701468"/>
<dbReference type="GeneID" id="108701468"/>
<feature type="coiled-coil region" evidence="1">
    <location>
        <begin position="68"/>
        <end position="102"/>
    </location>
</feature>
<dbReference type="OrthoDB" id="10014385at2759"/>
<protein>
    <submittedName>
        <fullName evidence="4">Dystrotelin isoform X1</fullName>
    </submittedName>
</protein>
<keyword evidence="1" id="KW-0175">Coiled coil</keyword>
<evidence type="ECO:0000256" key="1">
    <source>
        <dbReference type="SAM" id="Coils"/>
    </source>
</evidence>
<dbReference type="RefSeq" id="XP_018091681.1">
    <property type="nucleotide sequence ID" value="XM_018236192.2"/>
</dbReference>
<evidence type="ECO:0000313" key="4">
    <source>
        <dbReference type="RefSeq" id="XP_018091681.1"/>
    </source>
</evidence>
<dbReference type="KEGG" id="xla:108701468"/>
<dbReference type="AlphaFoldDB" id="A0A8J0TY64"/>
<gene>
    <name evidence="4" type="primary">LOC108701468</name>
</gene>
<evidence type="ECO:0000313" key="3">
    <source>
        <dbReference type="Proteomes" id="UP000186698"/>
    </source>
</evidence>
<accession>A0A8J0TY64</accession>
<sequence>MEGTPSQENVPVQALQFIKAELSRTQKSITELQSERRLLRKQLSRWTGAVQVLQESQEDVHCRLEAKIEALTESSECLRTELHQLRQNVQNGQKDSDAASKQQIKWHPGDFTSLYKQISQTKPLKAMHQPSKLKEECIKMPPACDSIILDESNLFQEGNLIKGFPSFQSSQSATQSEKDSLRTQNGETLAHMRHLCESIKAVSRHKTQEGNENPSCLKNESLRPVKGNVAPREDVDNSQLLKRTETSPMMKEEELQALVKKLKDALSIHIHPGHLPGPKQELLHTAGQVCTSYSTLLNKVIQATSK</sequence>